<dbReference type="CDD" id="cd02019">
    <property type="entry name" value="NK"/>
    <property type="match status" value="1"/>
</dbReference>
<name>A0A858TZT3_9MOLU</name>
<proteinExistence type="predicted"/>
<dbReference type="EMBL" id="CP051480">
    <property type="protein sequence ID" value="QJG66304.1"/>
    <property type="molecule type" value="Genomic_DNA"/>
</dbReference>
<dbReference type="AlphaFoldDB" id="A0A858TZT3"/>
<reference evidence="2 3" key="1">
    <citation type="submission" date="2020-04" db="EMBL/GenBank/DDBJ databases">
        <title>Novel Mycoplasma species detected in Phocoena phocoena (harbor porpoise) from the USA.</title>
        <authorList>
            <person name="Volokhov D.V."/>
        </authorList>
    </citation>
    <scope>NUCLEOTIDE SEQUENCE [LARGE SCALE GENOMIC DNA]</scope>
    <source>
        <strain evidence="2 3">C264-NAS</strain>
    </source>
</reference>
<keyword evidence="1" id="KW-0812">Transmembrane</keyword>
<feature type="transmembrane region" description="Helical" evidence="1">
    <location>
        <begin position="22"/>
        <end position="54"/>
    </location>
</feature>
<dbReference type="Proteomes" id="UP000501728">
    <property type="component" value="Chromosome"/>
</dbReference>
<gene>
    <name evidence="2" type="ORF">HGG64_01070</name>
</gene>
<keyword evidence="1" id="KW-0472">Membrane</keyword>
<evidence type="ECO:0000313" key="3">
    <source>
        <dbReference type="Proteomes" id="UP000501728"/>
    </source>
</evidence>
<dbReference type="SUPFAM" id="SSF52540">
    <property type="entry name" value="P-loop containing nucleoside triphosphate hydrolases"/>
    <property type="match status" value="1"/>
</dbReference>
<evidence type="ECO:0000256" key="1">
    <source>
        <dbReference type="SAM" id="Phobius"/>
    </source>
</evidence>
<dbReference type="KEGG" id="mphn:HGG64_01070"/>
<keyword evidence="1" id="KW-1133">Transmembrane helix</keyword>
<accession>A0A858TZT3</accession>
<evidence type="ECO:0000313" key="2">
    <source>
        <dbReference type="EMBL" id="QJG66304.1"/>
    </source>
</evidence>
<organism evidence="2 3">
    <name type="scientific">Mycoplasma phocoeninasale</name>
    <dbReference type="NCBI Taxonomy" id="2726117"/>
    <lineage>
        <taxon>Bacteria</taxon>
        <taxon>Bacillati</taxon>
        <taxon>Mycoplasmatota</taxon>
        <taxon>Mollicutes</taxon>
        <taxon>Mycoplasmataceae</taxon>
        <taxon>Mycoplasma</taxon>
    </lineage>
</organism>
<sequence>MAIIMMFLGFIESWILWQAKNILSIMFFAGIGILNINLIIINISYMILSIYIFIKSFKASKLKKIIAITGPGCSGKSTLLQSKIIQKYIYENHITLIDERPYLKGDDPYTSALTNNKNFYLAQEMFFCSQKDMLEQAELEGGNQYSR</sequence>
<dbReference type="RefSeq" id="WP_169580128.1">
    <property type="nucleotide sequence ID" value="NZ_CP051480.1"/>
</dbReference>
<protein>
    <submittedName>
        <fullName evidence="2">Uncharacterized protein</fullName>
    </submittedName>
</protein>
<keyword evidence="3" id="KW-1185">Reference proteome</keyword>
<dbReference type="InterPro" id="IPR027417">
    <property type="entry name" value="P-loop_NTPase"/>
</dbReference>